<protein>
    <submittedName>
        <fullName evidence="3">Putative lipoprotein</fullName>
    </submittedName>
</protein>
<sequence>MGHIEILRKMLSLLAVIFLSACASTGTVIESPRVNLTGVELISANFQRQTFLLRFDVSNPNPFPLPVKAVEYRVDFDDEKFADGKTQGSFTVPARGDDSFTISVKLDFLNSAKHLASLFQGGFRDNISYELTGSLVVDIPFVLPLPFSSSGVIHMKQTAADEFD</sequence>
<dbReference type="PANTHER" id="PTHR31459">
    <property type="match status" value="1"/>
</dbReference>
<dbReference type="PANTHER" id="PTHR31459:SF2">
    <property type="entry name" value="OS03G0843300 PROTEIN"/>
    <property type="match status" value="1"/>
</dbReference>
<feature type="domain" description="Water stress and hypersensitive response" evidence="2">
    <location>
        <begin position="34"/>
        <end position="154"/>
    </location>
</feature>
<dbReference type="Pfam" id="PF03168">
    <property type="entry name" value="LEA_2"/>
    <property type="match status" value="1"/>
</dbReference>
<comment type="similarity">
    <text evidence="1">Belongs to the LEA type 2 family.</text>
</comment>
<dbReference type="SUPFAM" id="SSF117070">
    <property type="entry name" value="LEA14-like"/>
    <property type="match status" value="1"/>
</dbReference>
<name>A0A7D9H3Y2_9GAMM</name>
<dbReference type="Gene3D" id="2.60.40.1820">
    <property type="match status" value="1"/>
</dbReference>
<dbReference type="GO" id="GO:0009269">
    <property type="term" value="P:response to desiccation"/>
    <property type="evidence" value="ECO:0007669"/>
    <property type="project" value="InterPro"/>
</dbReference>
<proteinExistence type="inferred from homology"/>
<keyword evidence="3" id="KW-0449">Lipoprotein</keyword>
<evidence type="ECO:0000256" key="1">
    <source>
        <dbReference type="ARBA" id="ARBA00005960"/>
    </source>
</evidence>
<dbReference type="InterPro" id="IPR045043">
    <property type="entry name" value="Lea14-like"/>
</dbReference>
<dbReference type="AlphaFoldDB" id="A0A7D9H3Y2"/>
<reference evidence="3" key="1">
    <citation type="submission" date="2019-07" db="EMBL/GenBank/DDBJ databases">
        <authorList>
            <person name="Weber M."/>
            <person name="Kostadinov I."/>
            <person name="Kostadinov D I."/>
        </authorList>
    </citation>
    <scope>NUCLEOTIDE SEQUENCE</scope>
    <source>
        <strain evidence="3">Gfbio:sag-sample-m06:053724c1-46a9-4a36-b237-ea2bf867836b</strain>
    </source>
</reference>
<dbReference type="InterPro" id="IPR013990">
    <property type="entry name" value="WHy-dom"/>
</dbReference>
<dbReference type="SMART" id="SM00769">
    <property type="entry name" value="WHy"/>
    <property type="match status" value="1"/>
</dbReference>
<evidence type="ECO:0000313" key="3">
    <source>
        <dbReference type="EMBL" id="VUX55389.1"/>
    </source>
</evidence>
<gene>
    <name evidence="3" type="ORF">JTBM06_V1_20012</name>
</gene>
<organism evidence="3">
    <name type="scientific">uncultured Woeseiaceae bacterium</name>
    <dbReference type="NCBI Taxonomy" id="1983305"/>
    <lineage>
        <taxon>Bacteria</taxon>
        <taxon>Pseudomonadati</taxon>
        <taxon>Pseudomonadota</taxon>
        <taxon>Gammaproteobacteria</taxon>
        <taxon>Woeseiales</taxon>
        <taxon>Woeseiaceae</taxon>
        <taxon>environmental samples</taxon>
    </lineage>
</organism>
<accession>A0A7D9H3Y2</accession>
<dbReference type="InterPro" id="IPR004864">
    <property type="entry name" value="LEA_2"/>
</dbReference>
<evidence type="ECO:0000259" key="2">
    <source>
        <dbReference type="SMART" id="SM00769"/>
    </source>
</evidence>
<dbReference type="EMBL" id="LR633967">
    <property type="protein sequence ID" value="VUX55389.1"/>
    <property type="molecule type" value="Genomic_DNA"/>
</dbReference>